<dbReference type="PANTHER" id="PTHR42913:SF3">
    <property type="entry name" value="64 KDA MITOCHONDRIAL NADH DEHYDROGENASE (EUROFUNG)"/>
    <property type="match status" value="1"/>
</dbReference>
<evidence type="ECO:0000313" key="8">
    <source>
        <dbReference type="Proteomes" id="UP000437736"/>
    </source>
</evidence>
<sequence>MEGSVREPRVLVVGGGFAGFECARRLARPGGPAVTLVSPEDYFLYTPLLPEVAGSVLDPRHAAVPLAESLPGVRVLRGVVADVDLDEHTAEVAVPDAAGGRTERWDRLVLTPGSVTRVLDIPGLAERARGLKTLAEAVYLRDHLLGQLERSASLPPGDPACRACRTVVVVGASYAGTELVAQLRGLAHDAALHYRFPASDLHVVLLDVAAEVMPEVGSRLGRRALEVLRSRGVDVRLETTLRSVQSDTVTLSDGQTLPCGTLAWVTGVTANPLVGRLPLELHQGRAVVDEHLQVPGRPDVFAAGDAAAVPDPTEPGSVTPPTAQHATRQGRTLARNVLASLGGDRLTPYRHRDLGLTVDLGPGFAVANPFGVPLSGLAAKAVTRGYHLAALPRRANRLQVGLDWLLMATSPRPLVSLGLVHPERVALDGGQREAAAPAR</sequence>
<dbReference type="PANTHER" id="PTHR42913">
    <property type="entry name" value="APOPTOSIS-INDUCING FACTOR 1"/>
    <property type="match status" value="1"/>
</dbReference>
<dbReference type="EMBL" id="WJHE01000285">
    <property type="protein sequence ID" value="MST32392.1"/>
    <property type="molecule type" value="Genomic_DNA"/>
</dbReference>
<dbReference type="PRINTS" id="PR00368">
    <property type="entry name" value="FADPNR"/>
</dbReference>
<keyword evidence="8" id="KW-1185">Reference proteome</keyword>
<evidence type="ECO:0000256" key="4">
    <source>
        <dbReference type="ARBA" id="ARBA00022827"/>
    </source>
</evidence>
<gene>
    <name evidence="7" type="ORF">GHK86_06615</name>
</gene>
<dbReference type="InterPro" id="IPR051169">
    <property type="entry name" value="NADH-Q_oxidoreductase"/>
</dbReference>
<evidence type="ECO:0000313" key="7">
    <source>
        <dbReference type="EMBL" id="MST32392.1"/>
    </source>
</evidence>
<dbReference type="PRINTS" id="PR00411">
    <property type="entry name" value="PNDRDTASEI"/>
</dbReference>
<dbReference type="InterPro" id="IPR036188">
    <property type="entry name" value="FAD/NAD-bd_sf"/>
</dbReference>
<comment type="caution">
    <text evidence="7">The sequence shown here is derived from an EMBL/GenBank/DDBJ whole genome shotgun (WGS) entry which is preliminary data.</text>
</comment>
<keyword evidence="4" id="KW-0274">FAD</keyword>
<proteinExistence type="inferred from homology"/>
<dbReference type="InterPro" id="IPR023753">
    <property type="entry name" value="FAD/NAD-binding_dom"/>
</dbReference>
<reference evidence="7 8" key="1">
    <citation type="submission" date="2019-11" db="EMBL/GenBank/DDBJ databases">
        <title>Acidiferrimicrobium australis gen. nov., sp. nov., an acidophilic and obligately heterotrophic, member of the Actinobacteria that catalyses dissimilatory oxido- reduction of iron isolated from metal-rich acidic water in Chile.</title>
        <authorList>
            <person name="Gonzalez D."/>
            <person name="Huber K."/>
            <person name="Hedrich S."/>
            <person name="Rojas-Villalobos C."/>
            <person name="Quatrini R."/>
            <person name="Dinamarca M.A."/>
            <person name="Schwarz A."/>
            <person name="Canales C."/>
            <person name="Nancucheo I."/>
        </authorList>
    </citation>
    <scope>NUCLEOTIDE SEQUENCE [LARGE SCALE GENOMIC DNA]</scope>
    <source>
        <strain evidence="7 8">USS-CCA1</strain>
    </source>
</reference>
<dbReference type="Proteomes" id="UP000437736">
    <property type="component" value="Unassembled WGS sequence"/>
</dbReference>
<keyword evidence="5" id="KW-0560">Oxidoreductase</keyword>
<keyword evidence="3" id="KW-0285">Flavoprotein</keyword>
<accession>A0ABW9QRU7</accession>
<evidence type="ECO:0000256" key="5">
    <source>
        <dbReference type="ARBA" id="ARBA00023002"/>
    </source>
</evidence>
<organism evidence="7 8">
    <name type="scientific">Acidiferrimicrobium australe</name>
    <dbReference type="NCBI Taxonomy" id="2664430"/>
    <lineage>
        <taxon>Bacteria</taxon>
        <taxon>Bacillati</taxon>
        <taxon>Actinomycetota</taxon>
        <taxon>Acidimicrobiia</taxon>
        <taxon>Acidimicrobiales</taxon>
        <taxon>Acidimicrobiaceae</taxon>
        <taxon>Acidiferrimicrobium</taxon>
    </lineage>
</organism>
<evidence type="ECO:0000256" key="3">
    <source>
        <dbReference type="ARBA" id="ARBA00022630"/>
    </source>
</evidence>
<comment type="similarity">
    <text evidence="2">Belongs to the NADH dehydrogenase family.</text>
</comment>
<evidence type="ECO:0000256" key="2">
    <source>
        <dbReference type="ARBA" id="ARBA00005272"/>
    </source>
</evidence>
<protein>
    <submittedName>
        <fullName evidence="7">NAD(P)/FAD-dependent oxidoreductase</fullName>
    </submittedName>
</protein>
<name>A0ABW9QRU7_9ACTN</name>
<evidence type="ECO:0000256" key="1">
    <source>
        <dbReference type="ARBA" id="ARBA00001974"/>
    </source>
</evidence>
<dbReference type="Pfam" id="PF07992">
    <property type="entry name" value="Pyr_redox_2"/>
    <property type="match status" value="1"/>
</dbReference>
<comment type="cofactor">
    <cofactor evidence="1">
        <name>FAD</name>
        <dbReference type="ChEBI" id="CHEBI:57692"/>
    </cofactor>
</comment>
<feature type="domain" description="FAD/NAD(P)-binding" evidence="6">
    <location>
        <begin position="9"/>
        <end position="330"/>
    </location>
</feature>
<evidence type="ECO:0000259" key="6">
    <source>
        <dbReference type="Pfam" id="PF07992"/>
    </source>
</evidence>
<dbReference type="SUPFAM" id="SSF51905">
    <property type="entry name" value="FAD/NAD(P)-binding domain"/>
    <property type="match status" value="1"/>
</dbReference>
<dbReference type="Gene3D" id="3.50.50.100">
    <property type="match status" value="1"/>
</dbReference>